<dbReference type="InterPro" id="IPR049163">
    <property type="entry name" value="Pif1-like_2B_dom"/>
</dbReference>
<dbReference type="Pfam" id="PF21530">
    <property type="entry name" value="Pif1_2B_dom"/>
    <property type="match status" value="1"/>
</dbReference>
<sequence>MAKEKQRGTVADKGKKKITTTGKGQENSCPAVQVLRERNIGVVIRDEQDINLMRLRATEAMATEKQKGTVADKGKKKITTAGKGKENSCPVVPNNNVPSLRRSVLWNGMHILTLSLNMRLNSTDLANSNFSEFLNEIGTNAEEVVELPSTIQKCGTVSELLFTVGYHHLFAADKMSFDDAHDRTITNRYPNEYLNSLNPSGLPPFKLDLKVDCPIMLLRNIAPKAGLCNGTRLMIVNCANRIIEAQILTGDKFGDLVFIPRISLTPSSSEIPFEMTRRQFPIRLAYAMTINKSQGQSVNFVGIDLRTPVFSHGQLYVALSRCTSGDRTSVLLSNDASHSTTNIVYPEVLL</sequence>
<dbReference type="GO" id="GO:0006260">
    <property type="term" value="P:DNA replication"/>
    <property type="evidence" value="ECO:0007669"/>
    <property type="project" value="TreeGrafter"/>
</dbReference>
<dbReference type="Proteomes" id="UP000823749">
    <property type="component" value="Chromosome 9"/>
</dbReference>
<evidence type="ECO:0000259" key="2">
    <source>
        <dbReference type="Pfam" id="PF21530"/>
    </source>
</evidence>
<keyword evidence="4" id="KW-1185">Reference proteome</keyword>
<accession>A0AAV6IYX8</accession>
<dbReference type="AlphaFoldDB" id="A0AAV6IYX8"/>
<protein>
    <recommendedName>
        <fullName evidence="2">DNA helicase Pif1-like 2B domain-containing protein</fullName>
    </recommendedName>
</protein>
<feature type="compositionally biased region" description="Basic and acidic residues" evidence="1">
    <location>
        <begin position="1"/>
        <end position="13"/>
    </location>
</feature>
<evidence type="ECO:0000313" key="3">
    <source>
        <dbReference type="EMBL" id="KAG5533996.1"/>
    </source>
</evidence>
<dbReference type="PANTHER" id="PTHR23274">
    <property type="entry name" value="DNA HELICASE-RELATED"/>
    <property type="match status" value="1"/>
</dbReference>
<name>A0AAV6IYX8_9ERIC</name>
<evidence type="ECO:0000313" key="4">
    <source>
        <dbReference type="Proteomes" id="UP000823749"/>
    </source>
</evidence>
<dbReference type="InterPro" id="IPR027417">
    <property type="entry name" value="P-loop_NTPase"/>
</dbReference>
<dbReference type="EMBL" id="JACTNZ010000009">
    <property type="protein sequence ID" value="KAG5533996.1"/>
    <property type="molecule type" value="Genomic_DNA"/>
</dbReference>
<evidence type="ECO:0000256" key="1">
    <source>
        <dbReference type="SAM" id="MobiDB-lite"/>
    </source>
</evidence>
<feature type="region of interest" description="Disordered" evidence="1">
    <location>
        <begin position="66"/>
        <end position="94"/>
    </location>
</feature>
<dbReference type="SUPFAM" id="SSF52540">
    <property type="entry name" value="P-loop containing nucleoside triphosphate hydrolases"/>
    <property type="match status" value="1"/>
</dbReference>
<feature type="region of interest" description="Disordered" evidence="1">
    <location>
        <begin position="1"/>
        <end position="27"/>
    </location>
</feature>
<dbReference type="CDD" id="cd18809">
    <property type="entry name" value="SF1_C_RecD"/>
    <property type="match status" value="1"/>
</dbReference>
<gene>
    <name evidence="3" type="ORF">RHGRI_028003</name>
</gene>
<reference evidence="3" key="1">
    <citation type="submission" date="2020-08" db="EMBL/GenBank/DDBJ databases">
        <title>Plant Genome Project.</title>
        <authorList>
            <person name="Zhang R.-G."/>
        </authorList>
    </citation>
    <scope>NUCLEOTIDE SEQUENCE</scope>
    <source>
        <strain evidence="3">WSP0</strain>
        <tissue evidence="3">Leaf</tissue>
    </source>
</reference>
<comment type="caution">
    <text evidence="3">The sequence shown here is derived from an EMBL/GenBank/DDBJ whole genome shotgun (WGS) entry which is preliminary data.</text>
</comment>
<dbReference type="PANTHER" id="PTHR23274:SF51">
    <property type="entry name" value="OS03G0423850 PROTEIN"/>
    <property type="match status" value="1"/>
</dbReference>
<proteinExistence type="predicted"/>
<dbReference type="FunFam" id="3.40.50.300:FF:002884">
    <property type="entry name" value="ATP-dependent DNA helicase"/>
    <property type="match status" value="1"/>
</dbReference>
<organism evidence="3 4">
    <name type="scientific">Rhododendron griersonianum</name>
    <dbReference type="NCBI Taxonomy" id="479676"/>
    <lineage>
        <taxon>Eukaryota</taxon>
        <taxon>Viridiplantae</taxon>
        <taxon>Streptophyta</taxon>
        <taxon>Embryophyta</taxon>
        <taxon>Tracheophyta</taxon>
        <taxon>Spermatophyta</taxon>
        <taxon>Magnoliopsida</taxon>
        <taxon>eudicotyledons</taxon>
        <taxon>Gunneridae</taxon>
        <taxon>Pentapetalae</taxon>
        <taxon>asterids</taxon>
        <taxon>Ericales</taxon>
        <taxon>Ericaceae</taxon>
        <taxon>Ericoideae</taxon>
        <taxon>Rhodoreae</taxon>
        <taxon>Rhododendron</taxon>
    </lineage>
</organism>
<feature type="domain" description="DNA helicase Pif1-like 2B" evidence="2">
    <location>
        <begin position="192"/>
        <end position="237"/>
    </location>
</feature>
<dbReference type="GO" id="GO:0005657">
    <property type="term" value="C:replication fork"/>
    <property type="evidence" value="ECO:0007669"/>
    <property type="project" value="TreeGrafter"/>
</dbReference>